<keyword evidence="4" id="KW-0949">S-adenosyl-L-methionine</keyword>
<dbReference type="Pfam" id="PF00550">
    <property type="entry name" value="PP-binding"/>
    <property type="match status" value="1"/>
</dbReference>
<dbReference type="KEGG" id="nhy:JQS43_19470"/>
<dbReference type="InterPro" id="IPR009081">
    <property type="entry name" value="PP-bd_ACP"/>
</dbReference>
<keyword evidence="15" id="KW-1185">Reference proteome</keyword>
<evidence type="ECO:0000256" key="9">
    <source>
        <dbReference type="ARBA" id="ARBA00023145"/>
    </source>
</evidence>
<keyword evidence="2" id="KW-0596">Phosphopantetheine</keyword>
<evidence type="ECO:0000256" key="4">
    <source>
        <dbReference type="ARBA" id="ARBA00022691"/>
    </source>
</evidence>
<dbReference type="GO" id="GO:0008295">
    <property type="term" value="P:spermidine biosynthetic process"/>
    <property type="evidence" value="ECO:0007669"/>
    <property type="project" value="UniProtKB-KW"/>
</dbReference>
<evidence type="ECO:0000256" key="2">
    <source>
        <dbReference type="ARBA" id="ARBA00022450"/>
    </source>
</evidence>
<evidence type="ECO:0000313" key="14">
    <source>
        <dbReference type="EMBL" id="QSB13732.1"/>
    </source>
</evidence>
<keyword evidence="10" id="KW-0456">Lyase</keyword>
<evidence type="ECO:0000259" key="13">
    <source>
        <dbReference type="PROSITE" id="PS50075"/>
    </source>
</evidence>
<proteinExistence type="predicted"/>
<keyword evidence="8" id="KW-0620">Polyamine biosynthesis</keyword>
<accession>A0A895YBY5</accession>
<sequence length="205" mass="21209">MIDDLRDLLAEVTGRPALRRLPADRPLLRDGAGLDSVTGVQLLAAVRERYGVDVAAEDLGLSSLDSLASLARFLSGHGPAPAAAAGPTALTPKTLHLLDGRADGSGLLADPAGLIREMRAAVAGAGGHVLGERHVVFPNGAITVVMVLAESHLCIHTWPEEQLVACDLFSCGAIDGGAVLTRLAGLLGLTETRHTCIPRGDLPSR</sequence>
<dbReference type="InterPro" id="IPR016067">
    <property type="entry name" value="S-AdoMet_deCO2ase_core"/>
</dbReference>
<dbReference type="Proteomes" id="UP000662857">
    <property type="component" value="Chromosome"/>
</dbReference>
<evidence type="ECO:0000256" key="12">
    <source>
        <dbReference type="ARBA" id="ARBA00023317"/>
    </source>
</evidence>
<dbReference type="PROSITE" id="PS00012">
    <property type="entry name" value="PHOSPHOPANTETHEINE"/>
    <property type="match status" value="2"/>
</dbReference>
<dbReference type="InterPro" id="IPR003826">
    <property type="entry name" value="AdoMetDC_fam_prok"/>
</dbReference>
<dbReference type="AlphaFoldDB" id="A0A895YBY5"/>
<dbReference type="InterPro" id="IPR006162">
    <property type="entry name" value="Ppantetheine_attach_site"/>
</dbReference>
<dbReference type="GO" id="GO:0004014">
    <property type="term" value="F:adenosylmethionine decarboxylase activity"/>
    <property type="evidence" value="ECO:0007669"/>
    <property type="project" value="InterPro"/>
</dbReference>
<keyword evidence="7" id="KW-0745">Spermidine biosynthesis</keyword>
<evidence type="ECO:0000256" key="7">
    <source>
        <dbReference type="ARBA" id="ARBA00023066"/>
    </source>
</evidence>
<dbReference type="Gene3D" id="3.60.90.10">
    <property type="entry name" value="S-adenosylmethionine decarboxylase"/>
    <property type="match status" value="1"/>
</dbReference>
<evidence type="ECO:0000256" key="5">
    <source>
        <dbReference type="ARBA" id="ARBA00022793"/>
    </source>
</evidence>
<dbReference type="GO" id="GO:0005829">
    <property type="term" value="C:cytosol"/>
    <property type="evidence" value="ECO:0007669"/>
    <property type="project" value="TreeGrafter"/>
</dbReference>
<evidence type="ECO:0000313" key="15">
    <source>
        <dbReference type="Proteomes" id="UP000662857"/>
    </source>
</evidence>
<dbReference type="SUPFAM" id="SSF47336">
    <property type="entry name" value="ACP-like"/>
    <property type="match status" value="1"/>
</dbReference>
<reference evidence="14" key="1">
    <citation type="submission" date="2021-02" db="EMBL/GenBank/DDBJ databases">
        <title>Natrosporangium hydrolyticum gen. nov., sp. nov, a haloalkaliphilic actinobacterium from a soda solonchak soil.</title>
        <authorList>
            <person name="Sorokin D.Y."/>
            <person name="Khijniak T.V."/>
            <person name="Zakharycheva A.P."/>
            <person name="Boueva O.V."/>
            <person name="Ariskina E.V."/>
            <person name="Hahnke R.L."/>
            <person name="Bunk B."/>
            <person name="Sproer C."/>
            <person name="Schumann P."/>
            <person name="Evtushenko L.I."/>
            <person name="Kublanov I.V."/>
        </authorList>
    </citation>
    <scope>NUCLEOTIDE SEQUENCE</scope>
    <source>
        <strain evidence="14">DSM 106523</strain>
    </source>
</reference>
<dbReference type="InterPro" id="IPR036736">
    <property type="entry name" value="ACP-like_sf"/>
</dbReference>
<evidence type="ECO:0000256" key="1">
    <source>
        <dbReference type="ARBA" id="ARBA00001928"/>
    </source>
</evidence>
<evidence type="ECO:0000256" key="3">
    <source>
        <dbReference type="ARBA" id="ARBA00022553"/>
    </source>
</evidence>
<dbReference type="PANTHER" id="PTHR33866">
    <property type="entry name" value="S-ADENOSYLMETHIONINE DECARBOXYLASE PROENZYME"/>
    <property type="match status" value="1"/>
</dbReference>
<evidence type="ECO:0000256" key="11">
    <source>
        <dbReference type="ARBA" id="ARBA00023270"/>
    </source>
</evidence>
<keyword evidence="11" id="KW-0704">Schiff base</keyword>
<dbReference type="PROSITE" id="PS50075">
    <property type="entry name" value="CARRIER"/>
    <property type="match status" value="1"/>
</dbReference>
<evidence type="ECO:0000256" key="10">
    <source>
        <dbReference type="ARBA" id="ARBA00023239"/>
    </source>
</evidence>
<dbReference type="Pfam" id="PF02675">
    <property type="entry name" value="AdoMet_dc"/>
    <property type="match status" value="1"/>
</dbReference>
<name>A0A895YBY5_9ACTN</name>
<keyword evidence="12" id="KW-0670">Pyruvate</keyword>
<dbReference type="Gene3D" id="1.10.1200.10">
    <property type="entry name" value="ACP-like"/>
    <property type="match status" value="1"/>
</dbReference>
<protein>
    <submittedName>
        <fullName evidence="14">S-adenosylmethionine decarboxylase</fullName>
    </submittedName>
</protein>
<dbReference type="RefSeq" id="WP_239675835.1">
    <property type="nucleotide sequence ID" value="NZ_CP070499.1"/>
</dbReference>
<dbReference type="PANTHER" id="PTHR33866:SF2">
    <property type="entry name" value="S-ADENOSYLMETHIONINE DECARBOXYLASE PROENZYME"/>
    <property type="match status" value="1"/>
</dbReference>
<keyword evidence="6" id="KW-0068">Autocatalytic cleavage</keyword>
<organism evidence="14 15">
    <name type="scientific">Natronosporangium hydrolyticum</name>
    <dbReference type="NCBI Taxonomy" id="2811111"/>
    <lineage>
        <taxon>Bacteria</taxon>
        <taxon>Bacillati</taxon>
        <taxon>Actinomycetota</taxon>
        <taxon>Actinomycetes</taxon>
        <taxon>Micromonosporales</taxon>
        <taxon>Micromonosporaceae</taxon>
        <taxon>Natronosporangium</taxon>
    </lineage>
</organism>
<keyword evidence="5" id="KW-0210">Decarboxylase</keyword>
<comment type="cofactor">
    <cofactor evidence="1">
        <name>pyruvate</name>
        <dbReference type="ChEBI" id="CHEBI:15361"/>
    </cofactor>
</comment>
<evidence type="ECO:0000256" key="6">
    <source>
        <dbReference type="ARBA" id="ARBA00022813"/>
    </source>
</evidence>
<keyword evidence="9" id="KW-0865">Zymogen</keyword>
<gene>
    <name evidence="14" type="ORF">JQS43_19470</name>
</gene>
<dbReference type="EMBL" id="CP070499">
    <property type="protein sequence ID" value="QSB13732.1"/>
    <property type="molecule type" value="Genomic_DNA"/>
</dbReference>
<feature type="domain" description="Carrier" evidence="13">
    <location>
        <begin position="1"/>
        <end position="78"/>
    </location>
</feature>
<dbReference type="SUPFAM" id="SSF56276">
    <property type="entry name" value="S-adenosylmethionine decarboxylase"/>
    <property type="match status" value="1"/>
</dbReference>
<evidence type="ECO:0000256" key="8">
    <source>
        <dbReference type="ARBA" id="ARBA00023115"/>
    </source>
</evidence>
<keyword evidence="3" id="KW-0597">Phosphoprotein</keyword>